<proteinExistence type="inferred from homology"/>
<reference evidence="5" key="2">
    <citation type="submission" date="2023-06" db="EMBL/GenBank/DDBJ databases">
        <authorList>
            <consortium name="Lawrence Berkeley National Laboratory"/>
            <person name="Haridas S."/>
            <person name="Hensen N."/>
            <person name="Bonometti L."/>
            <person name="Westerberg I."/>
            <person name="Brannstrom I.O."/>
            <person name="Guillou S."/>
            <person name="Cros-Aarteil S."/>
            <person name="Calhoun S."/>
            <person name="Kuo A."/>
            <person name="Mondo S."/>
            <person name="Pangilinan J."/>
            <person name="Riley R."/>
            <person name="LaButti K."/>
            <person name="Andreopoulos B."/>
            <person name="Lipzen A."/>
            <person name="Chen C."/>
            <person name="Yanf M."/>
            <person name="Daum C."/>
            <person name="Ng V."/>
            <person name="Clum A."/>
            <person name="Steindorff A."/>
            <person name="Ohm R."/>
            <person name="Martin F."/>
            <person name="Silar P."/>
            <person name="Natvig D."/>
            <person name="Lalanne C."/>
            <person name="Gautier V."/>
            <person name="Ament-velasquez S.L."/>
            <person name="Kruys A."/>
            <person name="Hutchinson M.I."/>
            <person name="Powell A.J."/>
            <person name="Barry K."/>
            <person name="Miller A.N."/>
            <person name="Grigoriev I.V."/>
            <person name="Debuchy R."/>
            <person name="Gladieux P."/>
            <person name="Thoren M.H."/>
            <person name="Johannesson H."/>
        </authorList>
    </citation>
    <scope>NUCLEOTIDE SEQUENCE</scope>
    <source>
        <strain evidence="5">CBS 232.78</strain>
    </source>
</reference>
<dbReference type="Pfam" id="PF00135">
    <property type="entry name" value="COesterase"/>
    <property type="match status" value="1"/>
</dbReference>
<dbReference type="InterPro" id="IPR019826">
    <property type="entry name" value="Carboxylesterase_B_AS"/>
</dbReference>
<dbReference type="GO" id="GO:0016787">
    <property type="term" value="F:hydrolase activity"/>
    <property type="evidence" value="ECO:0007669"/>
    <property type="project" value="UniProtKB-KW"/>
</dbReference>
<dbReference type="EC" id="3.1.1.-" evidence="3"/>
<comment type="similarity">
    <text evidence="1 3">Belongs to the type-B carboxylesterase/lipase family.</text>
</comment>
<dbReference type="PROSITE" id="PS00122">
    <property type="entry name" value="CARBOXYLESTERASE_B_1"/>
    <property type="match status" value="1"/>
</dbReference>
<dbReference type="PANTHER" id="PTHR11559">
    <property type="entry name" value="CARBOXYLESTERASE"/>
    <property type="match status" value="1"/>
</dbReference>
<evidence type="ECO:0000256" key="1">
    <source>
        <dbReference type="ARBA" id="ARBA00005964"/>
    </source>
</evidence>
<feature type="domain" description="Carboxylesterase type B" evidence="4">
    <location>
        <begin position="23"/>
        <end position="562"/>
    </location>
</feature>
<evidence type="ECO:0000313" key="6">
    <source>
        <dbReference type="Proteomes" id="UP001285441"/>
    </source>
</evidence>
<accession>A0AAE0P8H0</accession>
<dbReference type="InterPro" id="IPR050309">
    <property type="entry name" value="Type-B_Carboxylest/Lipase"/>
</dbReference>
<feature type="signal peptide" evidence="3">
    <location>
        <begin position="1"/>
        <end position="17"/>
    </location>
</feature>
<sequence>MRTRGLVAALLPVLAACEEPGPLAQTRHGTYLGRHLPEFDQDLFLGVPFATSRVLRNPEPLTETWKGVRSAEWSGPVCYPPDELAAKVTNVTVVSEDCLNLNIVRPSRSNLLAKANNGHQNRRLLPVAVWLYGGGFYDGFGADFNSNFSYIVQASVDQRMPIMAVTLNYRVGVLGFPGGKEATAAGITNLGLKDQRQALRWIQENIAAFGGDPDQVTLWGQSAGAASVAYQMLAYGGRTAERLFRRGIMVSSSVGPASTYRSDDERQVANYRSLLNKTGCLLDTSTSLNNNGGIDTLGCLRKLSATELYEAGNKVGSIYTWYPSTDGNFVAKPPVLQVLAGEFPRHLTLLAGTNSEEGFAFSEALTAATAQQNGVQTEEQLRTLLNIIMPLARPETIDLVLRTYPVDGPNPPYAWPTPDKRFCAALEAAGMKCGEQYRRIGAIMGDYALIYGRRILAKKFAELGMPFYSYRFDTWPTSIPIVLDARRPGFAGHSSEYSYFFRYPREYNLYGNNPPVAANSSSHLELSHQIPASLIAYVYAGDPNAVQLNNVPAWPKYTAEMPVNMVWNATTVPDRINNHVEPDTWREEGMALWARLPLELDFVPSRLNP</sequence>
<organism evidence="5 6">
    <name type="scientific">Podospora didyma</name>
    <dbReference type="NCBI Taxonomy" id="330526"/>
    <lineage>
        <taxon>Eukaryota</taxon>
        <taxon>Fungi</taxon>
        <taxon>Dikarya</taxon>
        <taxon>Ascomycota</taxon>
        <taxon>Pezizomycotina</taxon>
        <taxon>Sordariomycetes</taxon>
        <taxon>Sordariomycetidae</taxon>
        <taxon>Sordariales</taxon>
        <taxon>Podosporaceae</taxon>
        <taxon>Podospora</taxon>
    </lineage>
</organism>
<dbReference type="SUPFAM" id="SSF53474">
    <property type="entry name" value="alpha/beta-Hydrolases"/>
    <property type="match status" value="1"/>
</dbReference>
<evidence type="ECO:0000256" key="2">
    <source>
        <dbReference type="ARBA" id="ARBA00022801"/>
    </source>
</evidence>
<reference evidence="5" key="1">
    <citation type="journal article" date="2023" name="Mol. Phylogenet. Evol.">
        <title>Genome-scale phylogeny and comparative genomics of the fungal order Sordariales.</title>
        <authorList>
            <person name="Hensen N."/>
            <person name="Bonometti L."/>
            <person name="Westerberg I."/>
            <person name="Brannstrom I.O."/>
            <person name="Guillou S."/>
            <person name="Cros-Aarteil S."/>
            <person name="Calhoun S."/>
            <person name="Haridas S."/>
            <person name="Kuo A."/>
            <person name="Mondo S."/>
            <person name="Pangilinan J."/>
            <person name="Riley R."/>
            <person name="LaButti K."/>
            <person name="Andreopoulos B."/>
            <person name="Lipzen A."/>
            <person name="Chen C."/>
            <person name="Yan M."/>
            <person name="Daum C."/>
            <person name="Ng V."/>
            <person name="Clum A."/>
            <person name="Steindorff A."/>
            <person name="Ohm R.A."/>
            <person name="Martin F."/>
            <person name="Silar P."/>
            <person name="Natvig D.O."/>
            <person name="Lalanne C."/>
            <person name="Gautier V."/>
            <person name="Ament-Velasquez S.L."/>
            <person name="Kruys A."/>
            <person name="Hutchinson M.I."/>
            <person name="Powell A.J."/>
            <person name="Barry K."/>
            <person name="Miller A.N."/>
            <person name="Grigoriev I.V."/>
            <person name="Debuchy R."/>
            <person name="Gladieux P."/>
            <person name="Hiltunen Thoren M."/>
            <person name="Johannesson H."/>
        </authorList>
    </citation>
    <scope>NUCLEOTIDE SEQUENCE</scope>
    <source>
        <strain evidence="5">CBS 232.78</strain>
    </source>
</reference>
<gene>
    <name evidence="5" type="ORF">B0H63DRAFT_65612</name>
</gene>
<feature type="chain" id="PRO_5041770611" description="Carboxylic ester hydrolase" evidence="3">
    <location>
        <begin position="18"/>
        <end position="609"/>
    </location>
</feature>
<keyword evidence="3" id="KW-0732">Signal</keyword>
<dbReference type="PROSITE" id="PS51257">
    <property type="entry name" value="PROKAR_LIPOPROTEIN"/>
    <property type="match status" value="1"/>
</dbReference>
<keyword evidence="2 3" id="KW-0378">Hydrolase</keyword>
<dbReference type="Gene3D" id="3.40.50.1820">
    <property type="entry name" value="alpha/beta hydrolase"/>
    <property type="match status" value="1"/>
</dbReference>
<dbReference type="InterPro" id="IPR029058">
    <property type="entry name" value="AB_hydrolase_fold"/>
</dbReference>
<dbReference type="InterPro" id="IPR002018">
    <property type="entry name" value="CarbesteraseB"/>
</dbReference>
<evidence type="ECO:0000313" key="5">
    <source>
        <dbReference type="EMBL" id="KAK3395239.1"/>
    </source>
</evidence>
<dbReference type="EMBL" id="JAULSW010000001">
    <property type="protein sequence ID" value="KAK3395239.1"/>
    <property type="molecule type" value="Genomic_DNA"/>
</dbReference>
<evidence type="ECO:0000256" key="3">
    <source>
        <dbReference type="RuleBase" id="RU361235"/>
    </source>
</evidence>
<keyword evidence="6" id="KW-1185">Reference proteome</keyword>
<comment type="caution">
    <text evidence="5">The sequence shown here is derived from an EMBL/GenBank/DDBJ whole genome shotgun (WGS) entry which is preliminary data.</text>
</comment>
<dbReference type="AlphaFoldDB" id="A0AAE0P8H0"/>
<evidence type="ECO:0000259" key="4">
    <source>
        <dbReference type="Pfam" id="PF00135"/>
    </source>
</evidence>
<protein>
    <recommendedName>
        <fullName evidence="3">Carboxylic ester hydrolase</fullName>
        <ecNumber evidence="3">3.1.1.-</ecNumber>
    </recommendedName>
</protein>
<name>A0AAE0P8H0_9PEZI</name>
<dbReference type="Proteomes" id="UP001285441">
    <property type="component" value="Unassembled WGS sequence"/>
</dbReference>